<gene>
    <name evidence="1" type="ORF">QQF64_024971</name>
</gene>
<accession>A0ABR3NMU0</accession>
<protein>
    <submittedName>
        <fullName evidence="1">Uncharacterized protein</fullName>
    </submittedName>
</protein>
<reference evidence="1 2" key="1">
    <citation type="submission" date="2023-09" db="EMBL/GenBank/DDBJ databases">
        <authorList>
            <person name="Wang M."/>
        </authorList>
    </citation>
    <scope>NUCLEOTIDE SEQUENCE [LARGE SCALE GENOMIC DNA]</scope>
    <source>
        <strain evidence="1">GT-2023</strain>
        <tissue evidence="1">Liver</tissue>
    </source>
</reference>
<proteinExistence type="predicted"/>
<sequence length="75" mass="8487">MRQSAHVTITVLVRVLEGGCSYEVRLIEGDYGKDFSLLCACPMRHVPSRSSLHVEQFPVFLSHGSFHLSARNRRT</sequence>
<evidence type="ECO:0000313" key="1">
    <source>
        <dbReference type="EMBL" id="KAL1278298.1"/>
    </source>
</evidence>
<organism evidence="1 2">
    <name type="scientific">Cirrhinus molitorella</name>
    <name type="common">mud carp</name>
    <dbReference type="NCBI Taxonomy" id="172907"/>
    <lineage>
        <taxon>Eukaryota</taxon>
        <taxon>Metazoa</taxon>
        <taxon>Chordata</taxon>
        <taxon>Craniata</taxon>
        <taxon>Vertebrata</taxon>
        <taxon>Euteleostomi</taxon>
        <taxon>Actinopterygii</taxon>
        <taxon>Neopterygii</taxon>
        <taxon>Teleostei</taxon>
        <taxon>Ostariophysi</taxon>
        <taxon>Cypriniformes</taxon>
        <taxon>Cyprinidae</taxon>
        <taxon>Labeoninae</taxon>
        <taxon>Labeonini</taxon>
        <taxon>Cirrhinus</taxon>
    </lineage>
</organism>
<dbReference type="Proteomes" id="UP001558613">
    <property type="component" value="Unassembled WGS sequence"/>
</dbReference>
<dbReference type="EMBL" id="JAYMGO010000003">
    <property type="protein sequence ID" value="KAL1278298.1"/>
    <property type="molecule type" value="Genomic_DNA"/>
</dbReference>
<keyword evidence="2" id="KW-1185">Reference proteome</keyword>
<evidence type="ECO:0000313" key="2">
    <source>
        <dbReference type="Proteomes" id="UP001558613"/>
    </source>
</evidence>
<name>A0ABR3NMU0_9TELE</name>
<comment type="caution">
    <text evidence="1">The sequence shown here is derived from an EMBL/GenBank/DDBJ whole genome shotgun (WGS) entry which is preliminary data.</text>
</comment>